<name>A0A0D2AS69_9EURO</name>
<feature type="compositionally biased region" description="Polar residues" evidence="1">
    <location>
        <begin position="26"/>
        <end position="46"/>
    </location>
</feature>
<sequence length="222" mass="25388">MGLKRKASVLEDSLYQVQEQQQQQQLSSPVAPSLTYSSPASTNTISPVRDSLRGDDNAAPYNFWKIEAVPYLSSRTRKRYRDNRPEEEIVHENTLRKLYDAQRLHLDDALPISEVVNLDGQGDIQVEEEDDVDMTDGTDNPGLPRSPQRNQRTLESFFCGVQSIVTPRNHDVHRPSNDASFLQPKQQQQHHQSQPQPQPQQQNIFTMWSTQGHHFQSTVLMG</sequence>
<dbReference type="HOGENOM" id="CLU_1245375_0_0_1"/>
<evidence type="ECO:0000313" key="3">
    <source>
        <dbReference type="Proteomes" id="UP000053342"/>
    </source>
</evidence>
<feature type="region of interest" description="Disordered" evidence="1">
    <location>
        <begin position="168"/>
        <end position="200"/>
    </location>
</feature>
<protein>
    <submittedName>
        <fullName evidence="2">Uncharacterized protein</fullName>
    </submittedName>
</protein>
<dbReference type="OrthoDB" id="5336357at2759"/>
<proteinExistence type="predicted"/>
<feature type="region of interest" description="Disordered" evidence="1">
    <location>
        <begin position="18"/>
        <end position="53"/>
    </location>
</feature>
<dbReference type="VEuPathDB" id="FungiDB:PV06_06262"/>
<dbReference type="GeneID" id="27358336"/>
<dbReference type="STRING" id="215243.A0A0D2AS69"/>
<feature type="compositionally biased region" description="Low complexity" evidence="1">
    <location>
        <begin position="183"/>
        <end position="200"/>
    </location>
</feature>
<evidence type="ECO:0000256" key="1">
    <source>
        <dbReference type="SAM" id="MobiDB-lite"/>
    </source>
</evidence>
<dbReference type="AlphaFoldDB" id="A0A0D2AS69"/>
<evidence type="ECO:0000313" key="2">
    <source>
        <dbReference type="EMBL" id="KIW42746.1"/>
    </source>
</evidence>
<organism evidence="2 3">
    <name type="scientific">Exophiala oligosperma</name>
    <dbReference type="NCBI Taxonomy" id="215243"/>
    <lineage>
        <taxon>Eukaryota</taxon>
        <taxon>Fungi</taxon>
        <taxon>Dikarya</taxon>
        <taxon>Ascomycota</taxon>
        <taxon>Pezizomycotina</taxon>
        <taxon>Eurotiomycetes</taxon>
        <taxon>Chaetothyriomycetidae</taxon>
        <taxon>Chaetothyriales</taxon>
        <taxon>Herpotrichiellaceae</taxon>
        <taxon>Exophiala</taxon>
    </lineage>
</organism>
<gene>
    <name evidence="2" type="ORF">PV06_06262</name>
</gene>
<dbReference type="Proteomes" id="UP000053342">
    <property type="component" value="Unassembled WGS sequence"/>
</dbReference>
<accession>A0A0D2AS69</accession>
<keyword evidence="3" id="KW-1185">Reference proteome</keyword>
<feature type="region of interest" description="Disordered" evidence="1">
    <location>
        <begin position="128"/>
        <end position="150"/>
    </location>
</feature>
<dbReference type="RefSeq" id="XP_016262962.1">
    <property type="nucleotide sequence ID" value="XM_016407358.1"/>
</dbReference>
<dbReference type="EMBL" id="KN847336">
    <property type="protein sequence ID" value="KIW42746.1"/>
    <property type="molecule type" value="Genomic_DNA"/>
</dbReference>
<reference evidence="2 3" key="1">
    <citation type="submission" date="2015-01" db="EMBL/GenBank/DDBJ databases">
        <title>The Genome Sequence of Exophiala oligosperma CBS72588.</title>
        <authorList>
            <consortium name="The Broad Institute Genomics Platform"/>
            <person name="Cuomo C."/>
            <person name="de Hoog S."/>
            <person name="Gorbushina A."/>
            <person name="Stielow B."/>
            <person name="Teixiera M."/>
            <person name="Abouelleil A."/>
            <person name="Chapman S.B."/>
            <person name="Priest M."/>
            <person name="Young S.K."/>
            <person name="Wortman J."/>
            <person name="Nusbaum C."/>
            <person name="Birren B."/>
        </authorList>
    </citation>
    <scope>NUCLEOTIDE SEQUENCE [LARGE SCALE GENOMIC DNA]</scope>
    <source>
        <strain evidence="2 3">CBS 72588</strain>
    </source>
</reference>